<evidence type="ECO:0000256" key="2">
    <source>
        <dbReference type="ARBA" id="ARBA00036080"/>
    </source>
</evidence>
<evidence type="ECO:0000313" key="8">
    <source>
        <dbReference type="Proteomes" id="UP000249123"/>
    </source>
</evidence>
<dbReference type="Pfam" id="PF02350">
    <property type="entry name" value="Epimerase_2"/>
    <property type="match status" value="1"/>
</dbReference>
<evidence type="ECO:0000256" key="4">
    <source>
        <dbReference type="ARBA" id="ARBA00038858"/>
    </source>
</evidence>
<dbReference type="OrthoDB" id="9803238at2"/>
<dbReference type="Gene3D" id="3.40.50.2000">
    <property type="entry name" value="Glycogen Phosphorylase B"/>
    <property type="match status" value="2"/>
</dbReference>
<dbReference type="InterPro" id="IPR029767">
    <property type="entry name" value="WecB-like"/>
</dbReference>
<dbReference type="eggNOG" id="COG0381">
    <property type="taxonomic scope" value="Bacteria"/>
</dbReference>
<name>A0A062U1J0_9PROT</name>
<dbReference type="SUPFAM" id="SSF53756">
    <property type="entry name" value="UDP-Glycosyltransferase/glycogen phosphorylase"/>
    <property type="match status" value="1"/>
</dbReference>
<dbReference type="EMBL" id="AWFB01000023">
    <property type="protein sequence ID" value="RAN33149.1"/>
    <property type="molecule type" value="Genomic_DNA"/>
</dbReference>
<dbReference type="CDD" id="cd03786">
    <property type="entry name" value="GTB_UDP-GlcNAc_2-Epimerase"/>
    <property type="match status" value="1"/>
</dbReference>
<comment type="similarity">
    <text evidence="3 5">Belongs to the UDP-N-acetylglucosamine 2-epimerase family.</text>
</comment>
<dbReference type="AlphaFoldDB" id="A0A062U1J0"/>
<dbReference type="EC" id="5.1.3.14" evidence="4"/>
<dbReference type="InterPro" id="IPR003331">
    <property type="entry name" value="UDP_GlcNAc_Epimerase_2_dom"/>
</dbReference>
<dbReference type="GO" id="GO:0008761">
    <property type="term" value="F:UDP-N-acetylglucosamine 2-epimerase activity"/>
    <property type="evidence" value="ECO:0007669"/>
    <property type="project" value="UniProtKB-EC"/>
</dbReference>
<accession>A0A062U1J0</accession>
<evidence type="ECO:0000256" key="1">
    <source>
        <dbReference type="ARBA" id="ARBA00023235"/>
    </source>
</evidence>
<dbReference type="NCBIfam" id="TIGR00236">
    <property type="entry name" value="wecB"/>
    <property type="match status" value="1"/>
</dbReference>
<comment type="catalytic activity">
    <reaction evidence="2">
        <text>UDP-N-acetyl-alpha-D-glucosamine = UDP-N-acetyl-alpha-D-mannosamine</text>
        <dbReference type="Rhea" id="RHEA:17213"/>
        <dbReference type="ChEBI" id="CHEBI:57705"/>
        <dbReference type="ChEBI" id="CHEBI:68623"/>
        <dbReference type="EC" id="5.1.3.14"/>
    </reaction>
</comment>
<evidence type="ECO:0000313" key="7">
    <source>
        <dbReference type="EMBL" id="RAN33149.1"/>
    </source>
</evidence>
<keyword evidence="8" id="KW-1185">Reference proteome</keyword>
<comment type="caution">
    <text evidence="7">The sequence shown here is derived from an EMBL/GenBank/DDBJ whole genome shotgun (WGS) entry which is preliminary data.</text>
</comment>
<protein>
    <recommendedName>
        <fullName evidence="4">UDP-N-acetylglucosamine 2-epimerase (non-hydrolyzing)</fullName>
        <ecNumber evidence="4">5.1.3.14</ecNumber>
    </recommendedName>
</protein>
<proteinExistence type="inferred from homology"/>
<sequence>MKILSIVGTRPEAVKMAPVLRALNAQSWCEAPLLLTGQHRDLVDTALRQFDIVPDYDLDLMMPGQTLGALTGRAFLALEKTLNEIKPDIVLSQGDTTTVMVSSICSFYHGIPFGHVEAGLRTGDIRNPFPEELNRVITGRVADFHFAPTPASADALRRELVPEDKLFVTGNTVIDNLAYYMDRVAPSQFAAPEGKRLILMTSHRRENFGEPMRQYFAGLREVIDARPDVFLVYPVHPNPNVVSTAQELLGDHDRIQLIDPLPYFDFVAAMKAADLIVTDSGGVQEEAPFLRKPVLVLREETERPEAVSSGVARLVGLKREKVRDTVLEVLDNPDVYAAMASGASPYGDGLASNRIVQVLANYAGKTYEGEQIGPFEG</sequence>
<dbReference type="Proteomes" id="UP000249123">
    <property type="component" value="Unassembled WGS sequence"/>
</dbReference>
<dbReference type="STRING" id="1280941.HY2_02880"/>
<evidence type="ECO:0000259" key="6">
    <source>
        <dbReference type="Pfam" id="PF02350"/>
    </source>
</evidence>
<dbReference type="RefSeq" id="WP_051594930.1">
    <property type="nucleotide sequence ID" value="NZ_AWFA01000034.1"/>
</dbReference>
<evidence type="ECO:0000256" key="5">
    <source>
        <dbReference type="RuleBase" id="RU003513"/>
    </source>
</evidence>
<keyword evidence="1 5" id="KW-0413">Isomerase</keyword>
<reference evidence="7 8" key="1">
    <citation type="submission" date="2013-04" db="EMBL/GenBank/DDBJ databases">
        <title>Hyphomonas sp. T24B3 Genome Sequencing.</title>
        <authorList>
            <person name="Lai Q."/>
            <person name="Shao Z."/>
        </authorList>
    </citation>
    <scope>NUCLEOTIDE SEQUENCE [LARGE SCALE GENOMIC DNA]</scope>
    <source>
        <strain evidence="7 8">T24B3</strain>
    </source>
</reference>
<organism evidence="7 8">
    <name type="scientific">Hyphomonas pacifica</name>
    <dbReference type="NCBI Taxonomy" id="1280941"/>
    <lineage>
        <taxon>Bacteria</taxon>
        <taxon>Pseudomonadati</taxon>
        <taxon>Pseudomonadota</taxon>
        <taxon>Alphaproteobacteria</taxon>
        <taxon>Hyphomonadales</taxon>
        <taxon>Hyphomonadaceae</taxon>
        <taxon>Hyphomonas</taxon>
    </lineage>
</organism>
<gene>
    <name evidence="7" type="ORF">HY3_02045</name>
</gene>
<feature type="domain" description="UDP-N-acetylglucosamine 2-epimerase" evidence="6">
    <location>
        <begin position="22"/>
        <end position="359"/>
    </location>
</feature>
<dbReference type="PANTHER" id="PTHR43174">
    <property type="entry name" value="UDP-N-ACETYLGLUCOSAMINE 2-EPIMERASE"/>
    <property type="match status" value="1"/>
</dbReference>
<dbReference type="PANTHER" id="PTHR43174:SF2">
    <property type="entry name" value="UDP-N-ACETYLGLUCOSAMINE 2-EPIMERASE"/>
    <property type="match status" value="1"/>
</dbReference>
<evidence type="ECO:0000256" key="3">
    <source>
        <dbReference type="ARBA" id="ARBA00038209"/>
    </source>
</evidence>